<keyword evidence="3" id="KW-1185">Reference proteome</keyword>
<dbReference type="GO" id="GO:0005829">
    <property type="term" value="C:cytosol"/>
    <property type="evidence" value="ECO:0007669"/>
    <property type="project" value="TreeGrafter"/>
</dbReference>
<dbReference type="SUPFAM" id="SSF52317">
    <property type="entry name" value="Class I glutamine amidotransferase-like"/>
    <property type="match status" value="1"/>
</dbReference>
<dbReference type="FunFam" id="3.40.50.880:FF:000033">
    <property type="entry name" value="Glutamine amidotransferase class-I"/>
    <property type="match status" value="1"/>
</dbReference>
<dbReference type="InterPro" id="IPR044992">
    <property type="entry name" value="ChyE-like"/>
</dbReference>
<proteinExistence type="predicted"/>
<name>A0A062VAZ5_9EURY</name>
<dbReference type="InterPro" id="IPR029062">
    <property type="entry name" value="Class_I_gatase-like"/>
</dbReference>
<dbReference type="Gene3D" id="3.40.50.880">
    <property type="match status" value="1"/>
</dbReference>
<evidence type="ECO:0000313" key="2">
    <source>
        <dbReference type="EMBL" id="KCZ73688.1"/>
    </source>
</evidence>
<dbReference type="OrthoDB" id="7388at2157"/>
<dbReference type="PROSITE" id="PS51273">
    <property type="entry name" value="GATASE_TYPE_1"/>
    <property type="match status" value="1"/>
</dbReference>
<dbReference type="Proteomes" id="UP000027153">
    <property type="component" value="Unassembled WGS sequence"/>
</dbReference>
<dbReference type="EMBL" id="JMIY01000001">
    <property type="protein sequence ID" value="KCZ73688.1"/>
    <property type="molecule type" value="Genomic_DNA"/>
</dbReference>
<sequence>MRLHSLEHEPFEGLANIEVWARNRGHSITRTLLYKNEGLPQMSDVDWLIIMGGSMNIYEEDRYPWLAEEKKFIAEAIASKKFVLGVCLGSQLIADVLGGKVSKNRYREIGWFPVSLTEEAGNSHVFNTLPGKFTAFHWHGDTFKIPPGAARIAESEGCANQAFEYNGRVIGLQFHLEYSVNSIDLMFENCSDELVDEKYIQRPDEIVSQYSNVARTQSILDLLLDNIERNFYMS</sequence>
<dbReference type="Pfam" id="PF00117">
    <property type="entry name" value="GATase"/>
    <property type="match status" value="1"/>
</dbReference>
<evidence type="ECO:0000259" key="1">
    <source>
        <dbReference type="Pfam" id="PF00117"/>
    </source>
</evidence>
<dbReference type="PANTHER" id="PTHR42695:SF5">
    <property type="entry name" value="GLUTAMINE AMIDOTRANSFERASE YLR126C-RELATED"/>
    <property type="match status" value="1"/>
</dbReference>
<comment type="caution">
    <text evidence="2">The sequence shown here is derived from an EMBL/GenBank/DDBJ whole genome shotgun (WGS) entry which is preliminary data.</text>
</comment>
<dbReference type="AlphaFoldDB" id="A0A062VAZ5"/>
<feature type="domain" description="Glutamine amidotransferase" evidence="1">
    <location>
        <begin position="42"/>
        <end position="182"/>
    </location>
</feature>
<accession>A0A062VAZ5</accession>
<organism evidence="2 3">
    <name type="scientific">Candidatus Methanoperedens nitratireducens</name>
    <dbReference type="NCBI Taxonomy" id="1392998"/>
    <lineage>
        <taxon>Archaea</taxon>
        <taxon>Methanobacteriati</taxon>
        <taxon>Methanobacteriota</taxon>
        <taxon>Stenosarchaea group</taxon>
        <taxon>Methanomicrobia</taxon>
        <taxon>Methanosarcinales</taxon>
        <taxon>ANME-2 cluster</taxon>
        <taxon>Candidatus Methanoperedentaceae</taxon>
        <taxon>Candidatus Methanoperedens</taxon>
    </lineage>
</organism>
<reference evidence="2 3" key="1">
    <citation type="journal article" date="2013" name="Nature">
        <title>Anaerobic oxidation of methane coupled to nitrate reduction in a novel archaeal lineage.</title>
        <authorList>
            <person name="Haroon M.F."/>
            <person name="Hu S."/>
            <person name="Shi Y."/>
            <person name="Imelfort M."/>
            <person name="Keller J."/>
            <person name="Hugenholtz P."/>
            <person name="Yuan Z."/>
            <person name="Tyson G.W."/>
        </authorList>
    </citation>
    <scope>NUCLEOTIDE SEQUENCE [LARGE SCALE GENOMIC DNA]</scope>
    <source>
        <strain evidence="2 3">ANME-2d</strain>
    </source>
</reference>
<dbReference type="RefSeq" id="WP_048089165.1">
    <property type="nucleotide sequence ID" value="NZ_JMIY01000001.1"/>
</dbReference>
<gene>
    <name evidence="2" type="ORF">ANME2D_00761</name>
</gene>
<dbReference type="InterPro" id="IPR017926">
    <property type="entry name" value="GATASE"/>
</dbReference>
<dbReference type="PATRIC" id="fig|1392998.3.peg.371"/>
<dbReference type="CDD" id="cd01741">
    <property type="entry name" value="GATase1_1"/>
    <property type="match status" value="1"/>
</dbReference>
<dbReference type="PANTHER" id="PTHR42695">
    <property type="entry name" value="GLUTAMINE AMIDOTRANSFERASE YLR126C-RELATED"/>
    <property type="match status" value="1"/>
</dbReference>
<protein>
    <submittedName>
        <fullName evidence="2">GMP synthase family protein</fullName>
    </submittedName>
</protein>
<evidence type="ECO:0000313" key="3">
    <source>
        <dbReference type="Proteomes" id="UP000027153"/>
    </source>
</evidence>